<organism evidence="1 2">
    <name type="scientific">Caerostris extrusa</name>
    <name type="common">Bark spider</name>
    <name type="synonym">Caerostris bankana</name>
    <dbReference type="NCBI Taxonomy" id="172846"/>
    <lineage>
        <taxon>Eukaryota</taxon>
        <taxon>Metazoa</taxon>
        <taxon>Ecdysozoa</taxon>
        <taxon>Arthropoda</taxon>
        <taxon>Chelicerata</taxon>
        <taxon>Arachnida</taxon>
        <taxon>Araneae</taxon>
        <taxon>Araneomorphae</taxon>
        <taxon>Entelegynae</taxon>
        <taxon>Araneoidea</taxon>
        <taxon>Araneidae</taxon>
        <taxon>Caerostris</taxon>
    </lineage>
</organism>
<dbReference type="AlphaFoldDB" id="A0AAV4U0J1"/>
<evidence type="ECO:0000313" key="2">
    <source>
        <dbReference type="Proteomes" id="UP001054945"/>
    </source>
</evidence>
<dbReference type="Proteomes" id="UP001054945">
    <property type="component" value="Unassembled WGS sequence"/>
</dbReference>
<reference evidence="1 2" key="1">
    <citation type="submission" date="2021-06" db="EMBL/GenBank/DDBJ databases">
        <title>Caerostris extrusa draft genome.</title>
        <authorList>
            <person name="Kono N."/>
            <person name="Arakawa K."/>
        </authorList>
    </citation>
    <scope>NUCLEOTIDE SEQUENCE [LARGE SCALE GENOMIC DNA]</scope>
</reference>
<proteinExistence type="predicted"/>
<gene>
    <name evidence="1" type="ORF">CEXT_479251</name>
</gene>
<dbReference type="EMBL" id="BPLR01012091">
    <property type="protein sequence ID" value="GIY51293.1"/>
    <property type="molecule type" value="Genomic_DNA"/>
</dbReference>
<name>A0AAV4U0J1_CAEEX</name>
<protein>
    <submittedName>
        <fullName evidence="1">Uncharacterized protein</fullName>
    </submittedName>
</protein>
<accession>A0AAV4U0J1</accession>
<sequence length="75" mass="8043">MLDCFFGHPNNRHVAESVSAKGEPCYTALAFSHHSLGRDQNVPVRPILSKMPFCNTGHDNLGIRKVVAAAATAPA</sequence>
<evidence type="ECO:0000313" key="1">
    <source>
        <dbReference type="EMBL" id="GIY51293.1"/>
    </source>
</evidence>
<comment type="caution">
    <text evidence="1">The sequence shown here is derived from an EMBL/GenBank/DDBJ whole genome shotgun (WGS) entry which is preliminary data.</text>
</comment>
<keyword evidence="2" id="KW-1185">Reference proteome</keyword>